<evidence type="ECO:0000313" key="2">
    <source>
        <dbReference type="EMBL" id="NVN13702.1"/>
    </source>
</evidence>
<organism evidence="2 3">
    <name type="scientific">Nguyenibacter vanlangensis</name>
    <dbReference type="NCBI Taxonomy" id="1216886"/>
    <lineage>
        <taxon>Bacteria</taxon>
        <taxon>Pseudomonadati</taxon>
        <taxon>Pseudomonadota</taxon>
        <taxon>Alphaproteobacteria</taxon>
        <taxon>Acetobacterales</taxon>
        <taxon>Acetobacteraceae</taxon>
        <taxon>Nguyenibacter</taxon>
    </lineage>
</organism>
<comment type="caution">
    <text evidence="2">The sequence shown here is derived from an EMBL/GenBank/DDBJ whole genome shotgun (WGS) entry which is preliminary data.</text>
</comment>
<dbReference type="GO" id="GO:0016301">
    <property type="term" value="F:kinase activity"/>
    <property type="evidence" value="ECO:0007669"/>
    <property type="project" value="UniProtKB-KW"/>
</dbReference>
<reference evidence="2 3" key="1">
    <citation type="submission" date="2020-06" db="EMBL/GenBank/DDBJ databases">
        <title>Description of novel acetic acid bacteria.</title>
        <authorList>
            <person name="Sombolestani A."/>
        </authorList>
    </citation>
    <scope>NUCLEOTIDE SEQUENCE [LARGE SCALE GENOMIC DNA]</scope>
    <source>
        <strain evidence="2 3">LMG 31431</strain>
    </source>
</reference>
<feature type="transmembrane region" description="Helical" evidence="1">
    <location>
        <begin position="23"/>
        <end position="46"/>
    </location>
</feature>
<name>A0A7Y7M818_9PROT</name>
<feature type="non-terminal residue" evidence="2">
    <location>
        <position position="116"/>
    </location>
</feature>
<evidence type="ECO:0000256" key="1">
    <source>
        <dbReference type="SAM" id="Phobius"/>
    </source>
</evidence>
<sequence>MAAPQNGPASPGARRITLWPRGLVGRVTFVLLAAVALVFVGSSVFYEAAETYTVDDTQLELIGERLTIDARVLLASPVSQRPILAAMLSTGDLTLDWRTPGTDKPARAEPKVLRSL</sequence>
<accession>A0A7Y7M818</accession>
<keyword evidence="1" id="KW-0472">Membrane</keyword>
<dbReference type="Proteomes" id="UP000534870">
    <property type="component" value="Unassembled WGS sequence"/>
</dbReference>
<evidence type="ECO:0000313" key="3">
    <source>
        <dbReference type="Proteomes" id="UP000534870"/>
    </source>
</evidence>
<gene>
    <name evidence="2" type="ORF">HUK84_21605</name>
</gene>
<keyword evidence="2" id="KW-0808">Transferase</keyword>
<dbReference type="EMBL" id="JABXXP010001119">
    <property type="protein sequence ID" value="NVN13702.1"/>
    <property type="molecule type" value="Genomic_DNA"/>
</dbReference>
<keyword evidence="2" id="KW-0418">Kinase</keyword>
<keyword evidence="1" id="KW-0812">Transmembrane</keyword>
<proteinExistence type="predicted"/>
<protein>
    <submittedName>
        <fullName evidence="2">Two-component sensor histidine kinase</fullName>
    </submittedName>
</protein>
<dbReference type="AlphaFoldDB" id="A0A7Y7M818"/>
<keyword evidence="1" id="KW-1133">Transmembrane helix</keyword>